<gene>
    <name evidence="2" type="ORF">HMPREF9465_01408</name>
</gene>
<evidence type="ECO:0000313" key="3">
    <source>
        <dbReference type="Proteomes" id="UP000005835"/>
    </source>
</evidence>
<name>K1JHA2_9BURK</name>
<dbReference type="EMBL" id="ADMG01000032">
    <property type="protein sequence ID" value="EKB31025.1"/>
    <property type="molecule type" value="Genomic_DNA"/>
</dbReference>
<dbReference type="STRING" id="742823.HMPREF9465_01408"/>
<feature type="region of interest" description="Disordered" evidence="1">
    <location>
        <begin position="1"/>
        <end position="21"/>
    </location>
</feature>
<dbReference type="HOGENOM" id="CLU_2345617_0_0_4"/>
<comment type="caution">
    <text evidence="2">The sequence shown here is derived from an EMBL/GenBank/DDBJ whole genome shotgun (WGS) entry which is preliminary data.</text>
</comment>
<reference evidence="2 3" key="1">
    <citation type="submission" date="2012-05" db="EMBL/GenBank/DDBJ databases">
        <title>The Genome Sequence of Sutterella wadsworthensis 2_1_59BFAA.</title>
        <authorList>
            <consortium name="The Broad Institute Genome Sequencing Platform"/>
            <person name="Earl A."/>
            <person name="Ward D."/>
            <person name="Feldgarden M."/>
            <person name="Gevers D."/>
            <person name="Daigneault M."/>
            <person name="Strauss J."/>
            <person name="Allen-Vercoe E."/>
            <person name="Walker B."/>
            <person name="Young S.K."/>
            <person name="Zeng Q."/>
            <person name="Gargeya S."/>
            <person name="Fitzgerald M."/>
            <person name="Haas B."/>
            <person name="Abouelleil A."/>
            <person name="Alvarado L."/>
            <person name="Arachchi H.M."/>
            <person name="Berlin A.M."/>
            <person name="Chapman S.B."/>
            <person name="Goldberg J."/>
            <person name="Griggs A."/>
            <person name="Gujja S."/>
            <person name="Hansen M."/>
            <person name="Howarth C."/>
            <person name="Imamovic A."/>
            <person name="Larimer J."/>
            <person name="McCowen C."/>
            <person name="Montmayeur A."/>
            <person name="Murphy C."/>
            <person name="Neiman D."/>
            <person name="Pearson M."/>
            <person name="Priest M."/>
            <person name="Roberts A."/>
            <person name="Saif S."/>
            <person name="Shea T."/>
            <person name="Sisk P."/>
            <person name="Sykes S."/>
            <person name="Wortman J."/>
            <person name="Nusbaum C."/>
            <person name="Birren B."/>
        </authorList>
    </citation>
    <scope>NUCLEOTIDE SEQUENCE [LARGE SCALE GENOMIC DNA]</scope>
    <source>
        <strain evidence="2 3">2_1_59BFAA</strain>
    </source>
</reference>
<organism evidence="2 3">
    <name type="scientific">Sutterella wadsworthensis 2_1_59BFAA</name>
    <dbReference type="NCBI Taxonomy" id="742823"/>
    <lineage>
        <taxon>Bacteria</taxon>
        <taxon>Pseudomonadati</taxon>
        <taxon>Pseudomonadota</taxon>
        <taxon>Betaproteobacteria</taxon>
        <taxon>Burkholderiales</taxon>
        <taxon>Sutterellaceae</taxon>
        <taxon>Sutterella</taxon>
    </lineage>
</organism>
<protein>
    <submittedName>
        <fullName evidence="2">Uncharacterized protein</fullName>
    </submittedName>
</protein>
<dbReference type="Proteomes" id="UP000005835">
    <property type="component" value="Unassembled WGS sequence"/>
</dbReference>
<proteinExistence type="predicted"/>
<accession>K1JHA2</accession>
<dbReference type="AlphaFoldDB" id="K1JHA2"/>
<evidence type="ECO:0000256" key="1">
    <source>
        <dbReference type="SAM" id="MobiDB-lite"/>
    </source>
</evidence>
<sequence>MRMPEDSNILHSSGTGHRETGAMKVTLKGGSTLDFDARTADSTTVAVTTEAKNAGKVTIGANATLTGDKVVDSCLHGQVRVRQTQHRERIHGVPVRL</sequence>
<keyword evidence="3" id="KW-1185">Reference proteome</keyword>
<evidence type="ECO:0000313" key="2">
    <source>
        <dbReference type="EMBL" id="EKB31025.1"/>
    </source>
</evidence>